<organism evidence="1 2">
    <name type="scientific">Staurois parvus</name>
    <dbReference type="NCBI Taxonomy" id="386267"/>
    <lineage>
        <taxon>Eukaryota</taxon>
        <taxon>Metazoa</taxon>
        <taxon>Chordata</taxon>
        <taxon>Craniata</taxon>
        <taxon>Vertebrata</taxon>
        <taxon>Euteleostomi</taxon>
        <taxon>Amphibia</taxon>
        <taxon>Batrachia</taxon>
        <taxon>Anura</taxon>
        <taxon>Neobatrachia</taxon>
        <taxon>Ranoidea</taxon>
        <taxon>Ranidae</taxon>
        <taxon>Staurois</taxon>
    </lineage>
</organism>
<name>A0ABN9BXI4_9NEOB</name>
<comment type="caution">
    <text evidence="1">The sequence shown here is derived from an EMBL/GenBank/DDBJ whole genome shotgun (WGS) entry which is preliminary data.</text>
</comment>
<accession>A0ABN9BXI4</accession>
<keyword evidence="2" id="KW-1185">Reference proteome</keyword>
<proteinExistence type="predicted"/>
<dbReference type="Proteomes" id="UP001162483">
    <property type="component" value="Unassembled WGS sequence"/>
</dbReference>
<gene>
    <name evidence="1" type="ORF">SPARVUS_LOCUS3886994</name>
</gene>
<reference evidence="1" key="1">
    <citation type="submission" date="2023-05" db="EMBL/GenBank/DDBJ databases">
        <authorList>
            <person name="Stuckert A."/>
        </authorList>
    </citation>
    <scope>NUCLEOTIDE SEQUENCE</scope>
</reference>
<evidence type="ECO:0000313" key="1">
    <source>
        <dbReference type="EMBL" id="CAI9552444.1"/>
    </source>
</evidence>
<protein>
    <submittedName>
        <fullName evidence="1">Uncharacterized protein</fullName>
    </submittedName>
</protein>
<sequence>MNCRPTPGGPDACRPALGVFVPMPVLPPRWGPVPVSPARGPGACRPARGPGAVAPASGPAVPVLCPARGPGACRPRPGSPVPVAQPWCPSCLLLLPGSPDVALPGVPARCASARSPARCASARS</sequence>
<dbReference type="EMBL" id="CATNWA010006609">
    <property type="protein sequence ID" value="CAI9552444.1"/>
    <property type="molecule type" value="Genomic_DNA"/>
</dbReference>
<feature type="non-terminal residue" evidence="1">
    <location>
        <position position="124"/>
    </location>
</feature>
<evidence type="ECO:0000313" key="2">
    <source>
        <dbReference type="Proteomes" id="UP001162483"/>
    </source>
</evidence>